<dbReference type="Gene3D" id="3.40.190.10">
    <property type="entry name" value="Periplasmic binding protein-like II"/>
    <property type="match status" value="1"/>
</dbReference>
<reference evidence="1" key="1">
    <citation type="submission" date="2022-10" db="EMBL/GenBank/DDBJ databases">
        <title>Comparative genomic analysis of Cohnella hashimotonis sp. nov., isolated from the International Space Station.</title>
        <authorList>
            <person name="Simpson A."/>
            <person name="Venkateswaran K."/>
        </authorList>
    </citation>
    <scope>NUCLEOTIDE SEQUENCE</scope>
    <source>
        <strain evidence="1">DSM 28161</strain>
    </source>
</reference>
<dbReference type="AlphaFoldDB" id="A0A9X4QVZ1"/>
<dbReference type="Proteomes" id="UP001153404">
    <property type="component" value="Unassembled WGS sequence"/>
</dbReference>
<organism evidence="1 2">
    <name type="scientific">Cohnella rhizosphaerae</name>
    <dbReference type="NCBI Taxonomy" id="1457232"/>
    <lineage>
        <taxon>Bacteria</taxon>
        <taxon>Bacillati</taxon>
        <taxon>Bacillota</taxon>
        <taxon>Bacilli</taxon>
        <taxon>Bacillales</taxon>
        <taxon>Paenibacillaceae</taxon>
        <taxon>Cohnella</taxon>
    </lineage>
</organism>
<sequence length="328" mass="35862">MSTNGNSDYAAFQKIFGAFGVMPIQWMAKDGQVTNGAVMPEAKEALTLLADWYGKGYIDPEFVTGKNLGEKHLDGVYAYNDTASIYSTDESSSNSTISALKAVNPAGKVEFGTLPKGPRGESGGWSWGTAANGISFGAQLKDQPEKMQLALEIIDAVINDEETFVPLAYGTQGKHWDFKNGTDLKEGVKYLPPYDDAVKLKEEGIKAGETYFGGRPGFDIFYKYYGDQLVAINEKYASNPVADIFGKPDILPSSGQYWGDLKKLKIETYAAIVRGGSAGRLFRQLREAVERHGRRATAQGSAGAVRLAAIAPLRHDRQWRYGHGHNRI</sequence>
<keyword evidence="2" id="KW-1185">Reference proteome</keyword>
<name>A0A9X4QVZ1_9BACL</name>
<proteinExistence type="predicted"/>
<dbReference type="RefSeq" id="WP_277538314.1">
    <property type="nucleotide sequence ID" value="NZ_JAPDIA010000009.1"/>
</dbReference>
<protein>
    <recommendedName>
        <fullName evidence="3">Extracellular solute-binding protein</fullName>
    </recommendedName>
</protein>
<accession>A0A9X4QVZ1</accession>
<dbReference type="SUPFAM" id="SSF53850">
    <property type="entry name" value="Periplasmic binding protein-like II"/>
    <property type="match status" value="1"/>
</dbReference>
<evidence type="ECO:0000313" key="2">
    <source>
        <dbReference type="Proteomes" id="UP001153404"/>
    </source>
</evidence>
<comment type="caution">
    <text evidence="1">The sequence shown here is derived from an EMBL/GenBank/DDBJ whole genome shotgun (WGS) entry which is preliminary data.</text>
</comment>
<evidence type="ECO:0000313" key="1">
    <source>
        <dbReference type="EMBL" id="MDG0813866.1"/>
    </source>
</evidence>
<evidence type="ECO:0008006" key="3">
    <source>
        <dbReference type="Google" id="ProtNLM"/>
    </source>
</evidence>
<gene>
    <name evidence="1" type="ORF">OMP40_34730</name>
</gene>
<dbReference type="EMBL" id="JAPDIA010000009">
    <property type="protein sequence ID" value="MDG0813866.1"/>
    <property type="molecule type" value="Genomic_DNA"/>
</dbReference>